<dbReference type="EMBL" id="CP127526">
    <property type="protein sequence ID" value="XRI72361.1"/>
    <property type="molecule type" value="Genomic_DNA"/>
</dbReference>
<accession>A0ACD5HEM0</accession>
<gene>
    <name evidence="1" type="ORF">HHS34_007835</name>
</gene>
<organism evidence="1 2">
    <name type="scientific">Acidithiobacillus montserratensis</name>
    <dbReference type="NCBI Taxonomy" id="2729135"/>
    <lineage>
        <taxon>Bacteria</taxon>
        <taxon>Pseudomonadati</taxon>
        <taxon>Pseudomonadota</taxon>
        <taxon>Acidithiobacillia</taxon>
        <taxon>Acidithiobacillales</taxon>
        <taxon>Acidithiobacillaceae</taxon>
        <taxon>Acidithiobacillus</taxon>
    </lineage>
</organism>
<name>A0ACD5HEM0_9PROT</name>
<reference evidence="1 2" key="1">
    <citation type="journal article" date="2021" name="ISME J.">
        <title>Genomic evolution of the class Acidithiobacillia: deep-branching Proteobacteria living in extreme acidic conditions.</title>
        <authorList>
            <person name="Moya-Beltran A."/>
            <person name="Beard S."/>
            <person name="Rojas-Villalobos C."/>
            <person name="Issotta F."/>
            <person name="Gallardo Y."/>
            <person name="Ulloa R."/>
            <person name="Giaveno A."/>
            <person name="Degli Esposti M."/>
            <person name="Johnson D.B."/>
            <person name="Quatrini R."/>
        </authorList>
    </citation>
    <scope>NUCLEOTIDE SEQUENCE [LARGE SCALE GENOMIC DNA]</scope>
    <source>
        <strain evidence="1 2">GG1-14</strain>
    </source>
</reference>
<evidence type="ECO:0000313" key="2">
    <source>
        <dbReference type="Proteomes" id="UP001195965"/>
    </source>
</evidence>
<sequence length="334" mass="37579">MKRQKREVRLSRPGKVFVGLTLALGFAAVNTGNNVLFLLVSMMLSLMVLSGFVALANIWRVEVRLQPGQILSAEETGDLLLRIHNNKPWPLWLMELQLGASRQAVTRIAARQEAVLTLRWCPPRRGQPPLPVLKMGSAFPFSFVWRGQQIPVSGADMPWVAPAEGLAVPVLGDPGEQHEATDKAGGQGDFLWIRDWRPGESLHQIVWRRVDWSQNFPGAMIFPGREQEKSGQAALLLDWEAPQWQDYGREQRLQIFRAALEKAWAQDWFWQLQMPTGTQRAQGRVQSDKALLLLAQLTPFPPASDPATEAAAQGINQKFRQWGQRFAGLSRKVL</sequence>
<protein>
    <submittedName>
        <fullName evidence="1">Uncharacterized protein</fullName>
    </submittedName>
</protein>
<keyword evidence="2" id="KW-1185">Reference proteome</keyword>
<proteinExistence type="predicted"/>
<evidence type="ECO:0000313" key="1">
    <source>
        <dbReference type="EMBL" id="XRI72361.1"/>
    </source>
</evidence>
<dbReference type="Proteomes" id="UP001195965">
    <property type="component" value="Chromosome"/>
</dbReference>